<evidence type="ECO:0000313" key="1">
    <source>
        <dbReference type="EMBL" id="ABW30561.1"/>
    </source>
</evidence>
<evidence type="ECO:0000313" key="2">
    <source>
        <dbReference type="Proteomes" id="UP000000268"/>
    </source>
</evidence>
<name>B0CF45_ACAM1</name>
<accession>B0CF45</accession>
<dbReference type="AlphaFoldDB" id="B0CF45"/>
<dbReference type="Proteomes" id="UP000000268">
    <property type="component" value="Chromosome"/>
</dbReference>
<dbReference type="EMBL" id="CP000828">
    <property type="protein sequence ID" value="ABW30561.1"/>
    <property type="molecule type" value="Genomic_DNA"/>
</dbReference>
<reference evidence="1 2" key="1">
    <citation type="journal article" date="2008" name="Proc. Natl. Acad. Sci. U.S.A.">
        <title>Niche adaptation and genome expansion in the chlorophyll d-producing cyanobacterium Acaryochloris marina.</title>
        <authorList>
            <person name="Swingley W.D."/>
            <person name="Chen M."/>
            <person name="Cheung P.C."/>
            <person name="Conrad A.L."/>
            <person name="Dejesa L.C."/>
            <person name="Hao J."/>
            <person name="Honchak B.M."/>
            <person name="Karbach L.E."/>
            <person name="Kurdoglu A."/>
            <person name="Lahiri S."/>
            <person name="Mastrian S.D."/>
            <person name="Miyashita H."/>
            <person name="Page L."/>
            <person name="Ramakrishna P."/>
            <person name="Satoh S."/>
            <person name="Sattley W.M."/>
            <person name="Shimada Y."/>
            <person name="Taylor H.L."/>
            <person name="Tomo T."/>
            <person name="Tsuchiya T."/>
            <person name="Wang Z.T."/>
            <person name="Raymond J."/>
            <person name="Mimuro M."/>
            <person name="Blankenship R.E."/>
            <person name="Touchman J.W."/>
        </authorList>
    </citation>
    <scope>NUCLEOTIDE SEQUENCE [LARGE SCALE GENOMIC DNA]</scope>
    <source>
        <strain evidence="2">MBIC 11017</strain>
    </source>
</reference>
<sequence>MVAMQRLGSLLGVLLITACADHGVHSTPERVVQKVFDVATSKNYEELRGLCAPEADQGIQKICDLADAEKEAQERFSADISKGSLAQSQINGDKATVSLNNEDGKEDGKVFLVRKEGRWYLVSGE</sequence>
<gene>
    <name evidence="1" type="ordered locus">AM1_5611</name>
</gene>
<protein>
    <recommendedName>
        <fullName evidence="3">DUF4878 domain-containing protein</fullName>
    </recommendedName>
</protein>
<dbReference type="HOGENOM" id="CLU_1987750_0_0_3"/>
<dbReference type="PROSITE" id="PS51257">
    <property type="entry name" value="PROKAR_LIPOPROTEIN"/>
    <property type="match status" value="1"/>
</dbReference>
<keyword evidence="2" id="KW-1185">Reference proteome</keyword>
<dbReference type="KEGG" id="amr:AM1_5611"/>
<evidence type="ECO:0008006" key="3">
    <source>
        <dbReference type="Google" id="ProtNLM"/>
    </source>
</evidence>
<proteinExistence type="predicted"/>
<organism evidence="1 2">
    <name type="scientific">Acaryochloris marina (strain MBIC 11017)</name>
    <dbReference type="NCBI Taxonomy" id="329726"/>
    <lineage>
        <taxon>Bacteria</taxon>
        <taxon>Bacillati</taxon>
        <taxon>Cyanobacteriota</taxon>
        <taxon>Cyanophyceae</taxon>
        <taxon>Acaryochloridales</taxon>
        <taxon>Acaryochloridaceae</taxon>
        <taxon>Acaryochloris</taxon>
    </lineage>
</organism>